<dbReference type="Pfam" id="PF08448">
    <property type="entry name" value="PAS_4"/>
    <property type="match status" value="2"/>
</dbReference>
<dbReference type="InterPro" id="IPR004358">
    <property type="entry name" value="Sig_transdc_His_kin-like_C"/>
</dbReference>
<evidence type="ECO:0000259" key="10">
    <source>
        <dbReference type="PROSITE" id="PS50112"/>
    </source>
</evidence>
<proteinExistence type="predicted"/>
<evidence type="ECO:0000256" key="8">
    <source>
        <dbReference type="ARBA" id="ARBA00023012"/>
    </source>
</evidence>
<protein>
    <recommendedName>
        <fullName evidence="2">histidine kinase</fullName>
        <ecNumber evidence="2">2.7.13.3</ecNumber>
    </recommendedName>
</protein>
<evidence type="ECO:0000256" key="5">
    <source>
        <dbReference type="ARBA" id="ARBA00022741"/>
    </source>
</evidence>
<dbReference type="CDD" id="cd00130">
    <property type="entry name" value="PAS"/>
    <property type="match status" value="2"/>
</dbReference>
<dbReference type="GO" id="GO:0005524">
    <property type="term" value="F:ATP binding"/>
    <property type="evidence" value="ECO:0007669"/>
    <property type="project" value="UniProtKB-KW"/>
</dbReference>
<dbReference type="InterPro" id="IPR003594">
    <property type="entry name" value="HATPase_dom"/>
</dbReference>
<feature type="domain" description="Histidine kinase" evidence="9">
    <location>
        <begin position="709"/>
        <end position="941"/>
    </location>
</feature>
<dbReference type="PANTHER" id="PTHR43065:SF10">
    <property type="entry name" value="PEROXIDE STRESS-ACTIVATED HISTIDINE KINASE MAK3"/>
    <property type="match status" value="1"/>
</dbReference>
<dbReference type="InterPro" id="IPR035965">
    <property type="entry name" value="PAS-like_dom_sf"/>
</dbReference>
<dbReference type="PROSITE" id="PS50113">
    <property type="entry name" value="PAC"/>
    <property type="match status" value="2"/>
</dbReference>
<evidence type="ECO:0000259" key="9">
    <source>
        <dbReference type="PROSITE" id="PS50109"/>
    </source>
</evidence>
<dbReference type="EMBL" id="CP061800">
    <property type="protein sequence ID" value="QTA90481.1"/>
    <property type="molecule type" value="Genomic_DNA"/>
</dbReference>
<dbReference type="GO" id="GO:0006355">
    <property type="term" value="P:regulation of DNA-templated transcription"/>
    <property type="evidence" value="ECO:0007669"/>
    <property type="project" value="InterPro"/>
</dbReference>
<dbReference type="InterPro" id="IPR001610">
    <property type="entry name" value="PAC"/>
</dbReference>
<dbReference type="RefSeq" id="WP_207678668.1">
    <property type="nucleotide sequence ID" value="NZ_CP061800.1"/>
</dbReference>
<feature type="domain" description="PAC" evidence="11">
    <location>
        <begin position="140"/>
        <end position="192"/>
    </location>
</feature>
<feature type="domain" description="PAC" evidence="11">
    <location>
        <begin position="632"/>
        <end position="682"/>
    </location>
</feature>
<feature type="domain" description="PAS" evidence="10">
    <location>
        <begin position="559"/>
        <end position="628"/>
    </location>
</feature>
<sequence>MKNKTQSEPFNNLINFEKMPHPLQKEDISALSPEETLSLIKELQIHQTELKLQNKKLFRCQSELEGLHKKYADLYDFAPVGYFVADKNGLILEVNFEGADLLGFEKHELIKRSLLVFIAPDVQDIFYDHHKKVFETGTRQSCELKLVKKDGTQFYAVLQSNAIQDSEGNLSQIQMVVTDIDEIKQREKSLQKSEKQFQARYMGIQVPTYTWQKQDDDFVLTDYNIAAEIFSKGKIKKYIGEKISVYCQDNPNVIADCDECYKKKKTIRKQTRYKISATGEVRLLDISYVFIPPDLVMIHTEDITRRHRAEENQRKFEFIANSSKNFMTLINRDYVYEAVNRTYREYFNMSKEEIVGKTVADVWGQDVFANYIKAKLDKCFAGEEGHFEGWIEFHGKGSGYYDVSYYPYFNEKNEITHVAVFSSDQTEHRRAKDALRESEERFSLFMDNLPGVVFIKDENFNHLYINKYMENILNKGVIGKSPYELFSKEIADNFIEEDKKVIAEGIQMINEAILDQYGVSHTYRTIKFPIIQEGKPLLIGGIALDITNQVTAEKALKESEAKFRALAENTVSSIFIYQKDSYVYANPAFETLTGYTRKELALMSYRNIIHPDMAKIIHSRHQARLRGEPVISSYKAKILTQKKETRWIDFTMTPIEYEGESAFLGTAFDITDNVLAQDELKQAYEKLRDTQAQLIQSAKLVSIGELAAGMAHELNQPLMVIRGNAQFILLCLKENGVNKDEVIKIFEIIERNTTRMMNIIKHLRIFSRQSNSNFQLTDINKVIEDTFLMIYEQLHVHNIEVKKYLDRDIPEVYGDANQLEQVFLNLFSNARDAIEEEKQGDTDNDEGYVISEKKVLEIISRLSKTDKKTVEIWVSDTGSGIAQDNMENIFDPFFTTKEVGKGTGLGLSIAYGIIEAHGGHIEVAETSPDGTSFRIRLPVARSDQV</sequence>
<dbReference type="Gene3D" id="3.30.450.20">
    <property type="entry name" value="PAS domain"/>
    <property type="match status" value="5"/>
</dbReference>
<dbReference type="SMART" id="SM00091">
    <property type="entry name" value="PAS"/>
    <property type="match status" value="4"/>
</dbReference>
<dbReference type="Pfam" id="PF00512">
    <property type="entry name" value="HisKA"/>
    <property type="match status" value="1"/>
</dbReference>
<dbReference type="CDD" id="cd00082">
    <property type="entry name" value="HisKA"/>
    <property type="match status" value="1"/>
</dbReference>
<dbReference type="InterPro" id="IPR013655">
    <property type="entry name" value="PAS_fold_3"/>
</dbReference>
<evidence type="ECO:0000256" key="4">
    <source>
        <dbReference type="ARBA" id="ARBA00022679"/>
    </source>
</evidence>
<evidence type="ECO:0000256" key="2">
    <source>
        <dbReference type="ARBA" id="ARBA00012438"/>
    </source>
</evidence>
<dbReference type="InterPro" id="IPR005467">
    <property type="entry name" value="His_kinase_dom"/>
</dbReference>
<evidence type="ECO:0000256" key="3">
    <source>
        <dbReference type="ARBA" id="ARBA00022553"/>
    </source>
</evidence>
<evidence type="ECO:0000313" key="13">
    <source>
        <dbReference type="Proteomes" id="UP000663722"/>
    </source>
</evidence>
<dbReference type="PROSITE" id="PS50112">
    <property type="entry name" value="PAS"/>
    <property type="match status" value="2"/>
</dbReference>
<dbReference type="AlphaFoldDB" id="A0A975BRR5"/>
<dbReference type="SMART" id="SM00086">
    <property type="entry name" value="PAC"/>
    <property type="match status" value="2"/>
</dbReference>
<name>A0A975BRR5_9BACT</name>
<dbReference type="InterPro" id="IPR003661">
    <property type="entry name" value="HisK_dim/P_dom"/>
</dbReference>
<comment type="catalytic activity">
    <reaction evidence="1">
        <text>ATP + protein L-histidine = ADP + protein N-phospho-L-histidine.</text>
        <dbReference type="EC" id="2.7.13.3"/>
    </reaction>
</comment>
<dbReference type="NCBIfam" id="TIGR00229">
    <property type="entry name" value="sensory_box"/>
    <property type="match status" value="3"/>
</dbReference>
<dbReference type="KEGG" id="dmm:dnm_065420"/>
<dbReference type="Proteomes" id="UP000663722">
    <property type="component" value="Chromosome"/>
</dbReference>
<dbReference type="SMART" id="SM00388">
    <property type="entry name" value="HisKA"/>
    <property type="match status" value="1"/>
</dbReference>
<dbReference type="SMART" id="SM00387">
    <property type="entry name" value="HATPase_c"/>
    <property type="match status" value="1"/>
</dbReference>
<keyword evidence="4" id="KW-0808">Transferase</keyword>
<dbReference type="Pfam" id="PF08447">
    <property type="entry name" value="PAS_3"/>
    <property type="match status" value="1"/>
</dbReference>
<keyword evidence="13" id="KW-1185">Reference proteome</keyword>
<organism evidence="12 13">
    <name type="scientific">Desulfonema magnum</name>
    <dbReference type="NCBI Taxonomy" id="45655"/>
    <lineage>
        <taxon>Bacteria</taxon>
        <taxon>Pseudomonadati</taxon>
        <taxon>Thermodesulfobacteriota</taxon>
        <taxon>Desulfobacteria</taxon>
        <taxon>Desulfobacterales</taxon>
        <taxon>Desulfococcaceae</taxon>
        <taxon>Desulfonema</taxon>
    </lineage>
</organism>
<dbReference type="Pfam" id="PF02518">
    <property type="entry name" value="HATPase_c"/>
    <property type="match status" value="1"/>
</dbReference>
<dbReference type="EC" id="2.7.13.3" evidence="2"/>
<dbReference type="Gene3D" id="1.10.287.130">
    <property type="match status" value="1"/>
</dbReference>
<dbReference type="PRINTS" id="PR00344">
    <property type="entry name" value="BCTRLSENSOR"/>
</dbReference>
<dbReference type="Pfam" id="PF00989">
    <property type="entry name" value="PAS"/>
    <property type="match status" value="1"/>
</dbReference>
<evidence type="ECO:0000313" key="12">
    <source>
        <dbReference type="EMBL" id="QTA90481.1"/>
    </source>
</evidence>
<feature type="domain" description="PAS" evidence="10">
    <location>
        <begin position="67"/>
        <end position="137"/>
    </location>
</feature>
<evidence type="ECO:0000256" key="7">
    <source>
        <dbReference type="ARBA" id="ARBA00022840"/>
    </source>
</evidence>
<keyword evidence="6 12" id="KW-0418">Kinase</keyword>
<dbReference type="SUPFAM" id="SSF55874">
    <property type="entry name" value="ATPase domain of HSP90 chaperone/DNA topoisomerase II/histidine kinase"/>
    <property type="match status" value="1"/>
</dbReference>
<keyword evidence="8" id="KW-0902">Two-component regulatory system</keyword>
<dbReference type="InterPro" id="IPR000014">
    <property type="entry name" value="PAS"/>
</dbReference>
<dbReference type="PROSITE" id="PS50109">
    <property type="entry name" value="HIS_KIN"/>
    <property type="match status" value="1"/>
</dbReference>
<dbReference type="SUPFAM" id="SSF47384">
    <property type="entry name" value="Homodimeric domain of signal transducing histidine kinase"/>
    <property type="match status" value="1"/>
</dbReference>
<evidence type="ECO:0000256" key="6">
    <source>
        <dbReference type="ARBA" id="ARBA00022777"/>
    </source>
</evidence>
<dbReference type="GO" id="GO:0000155">
    <property type="term" value="F:phosphorelay sensor kinase activity"/>
    <property type="evidence" value="ECO:0007669"/>
    <property type="project" value="InterPro"/>
</dbReference>
<dbReference type="InterPro" id="IPR013656">
    <property type="entry name" value="PAS_4"/>
</dbReference>
<evidence type="ECO:0000256" key="1">
    <source>
        <dbReference type="ARBA" id="ARBA00000085"/>
    </source>
</evidence>
<dbReference type="InterPro" id="IPR013767">
    <property type="entry name" value="PAS_fold"/>
</dbReference>
<dbReference type="PANTHER" id="PTHR43065">
    <property type="entry name" value="SENSOR HISTIDINE KINASE"/>
    <property type="match status" value="1"/>
</dbReference>
<keyword evidence="5" id="KW-0547">Nucleotide-binding</keyword>
<keyword evidence="3" id="KW-0597">Phosphoprotein</keyword>
<keyword evidence="7" id="KW-0067">ATP-binding</keyword>
<accession>A0A975BRR5</accession>
<gene>
    <name evidence="12" type="ORF">dnm_065420</name>
</gene>
<dbReference type="InterPro" id="IPR000700">
    <property type="entry name" value="PAS-assoc_C"/>
</dbReference>
<dbReference type="InterPro" id="IPR036097">
    <property type="entry name" value="HisK_dim/P_sf"/>
</dbReference>
<reference evidence="12" key="1">
    <citation type="journal article" date="2021" name="Microb. Physiol.">
        <title>Proteogenomic Insights into the Physiology of Marine, Sulfate-Reducing, Filamentous Desulfonema limicola and Desulfonema magnum.</title>
        <authorList>
            <person name="Schnaars V."/>
            <person name="Wohlbrand L."/>
            <person name="Scheve S."/>
            <person name="Hinrichs C."/>
            <person name="Reinhardt R."/>
            <person name="Rabus R."/>
        </authorList>
    </citation>
    <scope>NUCLEOTIDE SEQUENCE</scope>
    <source>
        <strain evidence="12">4be13</strain>
    </source>
</reference>
<dbReference type="InterPro" id="IPR036890">
    <property type="entry name" value="HATPase_C_sf"/>
</dbReference>
<evidence type="ECO:0000259" key="11">
    <source>
        <dbReference type="PROSITE" id="PS50113"/>
    </source>
</evidence>
<dbReference type="SUPFAM" id="SSF55785">
    <property type="entry name" value="PYP-like sensor domain (PAS domain)"/>
    <property type="match status" value="4"/>
</dbReference>
<dbReference type="Gene3D" id="3.30.565.10">
    <property type="entry name" value="Histidine kinase-like ATPase, C-terminal domain"/>
    <property type="match status" value="1"/>
</dbReference>